<dbReference type="EC" id="4.2.1.20" evidence="12"/>
<dbReference type="InterPro" id="IPR001926">
    <property type="entry name" value="TrpB-like_PALP"/>
</dbReference>
<evidence type="ECO:0000256" key="3">
    <source>
        <dbReference type="ARBA" id="ARBA00004733"/>
    </source>
</evidence>
<dbReference type="NCBIfam" id="TIGR01415">
    <property type="entry name" value="trpB_rel"/>
    <property type="match status" value="1"/>
</dbReference>
<proteinExistence type="inferred from homology"/>
<comment type="subunit">
    <text evidence="5 12">Tetramer of two alpha and two beta chains.</text>
</comment>
<evidence type="ECO:0000259" key="13">
    <source>
        <dbReference type="Pfam" id="PF00291"/>
    </source>
</evidence>
<evidence type="ECO:0000256" key="9">
    <source>
        <dbReference type="ARBA" id="ARBA00023141"/>
    </source>
</evidence>
<dbReference type="GO" id="GO:0004834">
    <property type="term" value="F:tryptophan synthase activity"/>
    <property type="evidence" value="ECO:0007669"/>
    <property type="project" value="UniProtKB-UniRule"/>
</dbReference>
<dbReference type="InterPro" id="IPR006653">
    <property type="entry name" value="Trp_synth_b_CS"/>
</dbReference>
<organism evidence="14 15">
    <name type="scientific">Methanothermus fervidus (strain ATCC 43054 / DSM 2088 / JCM 10308 / V24 S)</name>
    <dbReference type="NCBI Taxonomy" id="523846"/>
    <lineage>
        <taxon>Archaea</taxon>
        <taxon>Methanobacteriati</taxon>
        <taxon>Methanobacteriota</taxon>
        <taxon>Methanomada group</taxon>
        <taxon>Methanobacteria</taxon>
        <taxon>Methanobacteriales</taxon>
        <taxon>Methanothermaceae</taxon>
        <taxon>Methanothermus</taxon>
    </lineage>
</organism>
<comment type="pathway">
    <text evidence="3 12">Amino-acid biosynthesis; L-tryptophan biosynthesis; L-tryptophan from chorismate: step 5/5.</text>
</comment>
<feature type="modified residue" description="N6-(pyridoxal phosphate)lysine" evidence="12">
    <location>
        <position position="120"/>
    </location>
</feature>
<gene>
    <name evidence="12" type="primary">trpB</name>
    <name evidence="14" type="ordered locus">Mfer_0571</name>
</gene>
<comment type="catalytic activity">
    <reaction evidence="11 12">
        <text>(1S,2R)-1-C-(indol-3-yl)glycerol 3-phosphate + L-serine = D-glyceraldehyde 3-phosphate + L-tryptophan + H2O</text>
        <dbReference type="Rhea" id="RHEA:10532"/>
        <dbReference type="ChEBI" id="CHEBI:15377"/>
        <dbReference type="ChEBI" id="CHEBI:33384"/>
        <dbReference type="ChEBI" id="CHEBI:57912"/>
        <dbReference type="ChEBI" id="CHEBI:58866"/>
        <dbReference type="ChEBI" id="CHEBI:59776"/>
        <dbReference type="EC" id="4.2.1.20"/>
    </reaction>
</comment>
<dbReference type="GO" id="GO:0005737">
    <property type="term" value="C:cytoplasm"/>
    <property type="evidence" value="ECO:0007669"/>
    <property type="project" value="TreeGrafter"/>
</dbReference>
<reference evidence="14 15" key="1">
    <citation type="journal article" date="2010" name="Stand. Genomic Sci.">
        <title>Complete genome sequence of Methanothermus fervidus type strain (V24S).</title>
        <authorList>
            <person name="Anderson I."/>
            <person name="Djao O.D."/>
            <person name="Misra M."/>
            <person name="Chertkov O."/>
            <person name="Nolan M."/>
            <person name="Lucas S."/>
            <person name="Lapidus A."/>
            <person name="Del Rio T.G."/>
            <person name="Tice H."/>
            <person name="Cheng J.F."/>
            <person name="Tapia R."/>
            <person name="Han C."/>
            <person name="Goodwin L."/>
            <person name="Pitluck S."/>
            <person name="Liolios K."/>
            <person name="Ivanova N."/>
            <person name="Mavromatis K."/>
            <person name="Mikhailova N."/>
            <person name="Pati A."/>
            <person name="Brambilla E."/>
            <person name="Chen A."/>
            <person name="Palaniappan K."/>
            <person name="Land M."/>
            <person name="Hauser L."/>
            <person name="Chang Y.J."/>
            <person name="Jeffries C.D."/>
            <person name="Sikorski J."/>
            <person name="Spring S."/>
            <person name="Rohde M."/>
            <person name="Eichinger K."/>
            <person name="Huber H."/>
            <person name="Wirth R."/>
            <person name="Goker M."/>
            <person name="Detter J.C."/>
            <person name="Woyke T."/>
            <person name="Bristow J."/>
            <person name="Eisen J.A."/>
            <person name="Markowitz V."/>
            <person name="Hugenholtz P."/>
            <person name="Klenk H.P."/>
            <person name="Kyrpides N.C."/>
        </authorList>
    </citation>
    <scope>NUCLEOTIDE SEQUENCE [LARGE SCALE GENOMIC DNA]</scope>
    <source>
        <strain evidence="15">ATCC 43054 / DSM 2088 / JCM 10308 / V24 S</strain>
    </source>
</reference>
<dbReference type="Proteomes" id="UP000002315">
    <property type="component" value="Chromosome"/>
</dbReference>
<dbReference type="InterPro" id="IPR006316">
    <property type="entry name" value="Trp_synth_b-like"/>
</dbReference>
<dbReference type="STRING" id="523846.Mfer_0571"/>
<dbReference type="PANTHER" id="PTHR48077">
    <property type="entry name" value="TRYPTOPHAN SYNTHASE-RELATED"/>
    <property type="match status" value="1"/>
</dbReference>
<name>E3GYI8_METFV</name>
<keyword evidence="9 12" id="KW-0057">Aromatic amino acid biosynthesis</keyword>
<keyword evidence="8 12" id="KW-0663">Pyridoxal phosphate</keyword>
<evidence type="ECO:0000313" key="14">
    <source>
        <dbReference type="EMBL" id="ADP77370.1"/>
    </source>
</evidence>
<evidence type="ECO:0000256" key="1">
    <source>
        <dbReference type="ARBA" id="ARBA00001933"/>
    </source>
</evidence>
<keyword evidence="7 12" id="KW-0822">Tryptophan biosynthesis</keyword>
<evidence type="ECO:0000256" key="5">
    <source>
        <dbReference type="ARBA" id="ARBA00011270"/>
    </source>
</evidence>
<dbReference type="Gene3D" id="3.40.50.1100">
    <property type="match status" value="2"/>
</dbReference>
<dbReference type="Pfam" id="PF00291">
    <property type="entry name" value="PALP"/>
    <property type="match status" value="1"/>
</dbReference>
<sequence>MIGKLINFYSIDGDYMYKVLLDEKELPKKWYNITPDLPKQLSPPKGDRVKDLPKIFSKHVLKQETSTKRWIKIPKKIREIYREIGRPTPLFRARNLEKMLNTPAKIYYKREDLSPTGSHKLNTAIAQAYYAKKDGAEYLTTETGAGQWGSALSLACSLMDIGCKVFMVRVSYHQKPLRKILMQIYGAEVFPSPSKETEFGRKMLKKDPKHPGSLGIAISEAIEVALKNDNVYYSLGSVLNHVLLHQTIIGLELKKQLEKIDEKPDIIVGCAGGGSNFSGAIFPFVKEKLNERLDCKFIAVEPTACPTLTQGEYRYDYGDTAGMTPLIKMYTLGHDFVPPPVHAGGLRYHGMAPQLSLLVKEKIVEARAVKQKDIFKSGILFSKAEGIVPAPETCHAIKVAIDEAKKCKKSGEEKTIVINFSGHGLLDLKGYEKYLSTEE</sequence>
<comment type="function">
    <text evidence="2 12">The beta subunit is responsible for the synthesis of L-tryptophan from indole and L-serine.</text>
</comment>
<dbReference type="InterPro" id="IPR006654">
    <property type="entry name" value="Trp_synth_beta"/>
</dbReference>
<dbReference type="EMBL" id="CP002278">
    <property type="protein sequence ID" value="ADP77370.1"/>
    <property type="molecule type" value="Genomic_DNA"/>
</dbReference>
<dbReference type="HOGENOM" id="CLU_042858_1_0_2"/>
<protein>
    <recommendedName>
        <fullName evidence="12">Tryptophan synthase beta chain</fullName>
        <ecNumber evidence="12">4.2.1.20</ecNumber>
    </recommendedName>
</protein>
<dbReference type="PIRSF" id="PIRSF500824">
    <property type="entry name" value="TrpB_prok"/>
    <property type="match status" value="1"/>
</dbReference>
<keyword evidence="10 12" id="KW-0456">Lyase</keyword>
<evidence type="ECO:0000256" key="4">
    <source>
        <dbReference type="ARBA" id="ARBA00009982"/>
    </source>
</evidence>
<dbReference type="InterPro" id="IPR036052">
    <property type="entry name" value="TrpB-like_PALP_sf"/>
</dbReference>
<dbReference type="CDD" id="cd06446">
    <property type="entry name" value="Trp-synth_B"/>
    <property type="match status" value="1"/>
</dbReference>
<evidence type="ECO:0000256" key="10">
    <source>
        <dbReference type="ARBA" id="ARBA00023239"/>
    </source>
</evidence>
<evidence type="ECO:0000256" key="11">
    <source>
        <dbReference type="ARBA" id="ARBA00049047"/>
    </source>
</evidence>
<dbReference type="KEGG" id="mfv:Mfer_0571"/>
<dbReference type="PIRSF" id="PIRSF001413">
    <property type="entry name" value="Trp_syn_beta"/>
    <property type="match status" value="1"/>
</dbReference>
<feature type="domain" description="Tryptophan synthase beta chain-like PALP" evidence="13">
    <location>
        <begin position="85"/>
        <end position="422"/>
    </location>
</feature>
<dbReference type="NCBIfam" id="NF009057">
    <property type="entry name" value="PRK12391.1"/>
    <property type="match status" value="1"/>
</dbReference>
<comment type="similarity">
    <text evidence="4 12">Belongs to the TrpB family.</text>
</comment>
<evidence type="ECO:0000256" key="8">
    <source>
        <dbReference type="ARBA" id="ARBA00022898"/>
    </source>
</evidence>
<evidence type="ECO:0000256" key="7">
    <source>
        <dbReference type="ARBA" id="ARBA00022822"/>
    </source>
</evidence>
<dbReference type="GO" id="GO:0052684">
    <property type="term" value="F:L-serine hydro-lyase (adding indole, L-tryptophan-forming) activity"/>
    <property type="evidence" value="ECO:0007669"/>
    <property type="project" value="TreeGrafter"/>
</dbReference>
<evidence type="ECO:0000313" key="15">
    <source>
        <dbReference type="Proteomes" id="UP000002315"/>
    </source>
</evidence>
<evidence type="ECO:0000256" key="2">
    <source>
        <dbReference type="ARBA" id="ARBA00002786"/>
    </source>
</evidence>
<dbReference type="HAMAP" id="MF_00133">
    <property type="entry name" value="Trp_synth_beta"/>
    <property type="match status" value="1"/>
</dbReference>
<keyword evidence="15" id="KW-1185">Reference proteome</keyword>
<dbReference type="SUPFAM" id="SSF53686">
    <property type="entry name" value="Tryptophan synthase beta subunit-like PLP-dependent enzymes"/>
    <property type="match status" value="1"/>
</dbReference>
<keyword evidence="6 12" id="KW-0028">Amino-acid biosynthesis</keyword>
<evidence type="ECO:0000256" key="12">
    <source>
        <dbReference type="HAMAP-Rule" id="MF_00133"/>
    </source>
</evidence>
<dbReference type="InterPro" id="IPR023026">
    <property type="entry name" value="Trp_synth_beta/beta-like"/>
</dbReference>
<dbReference type="AlphaFoldDB" id="E3GYI8"/>
<dbReference type="PANTHER" id="PTHR48077:SF6">
    <property type="entry name" value="TRYPTOPHAN SYNTHASE"/>
    <property type="match status" value="1"/>
</dbReference>
<evidence type="ECO:0000256" key="6">
    <source>
        <dbReference type="ARBA" id="ARBA00022605"/>
    </source>
</evidence>
<accession>E3GYI8</accession>
<dbReference type="PROSITE" id="PS00168">
    <property type="entry name" value="TRP_SYNTHASE_BETA"/>
    <property type="match status" value="1"/>
</dbReference>
<dbReference type="UniPathway" id="UPA00035">
    <property type="reaction ID" value="UER00044"/>
</dbReference>
<comment type="cofactor">
    <cofactor evidence="1 12">
        <name>pyridoxal 5'-phosphate</name>
        <dbReference type="ChEBI" id="CHEBI:597326"/>
    </cofactor>
</comment>
<dbReference type="GO" id="GO:0030170">
    <property type="term" value="F:pyridoxal phosphate binding"/>
    <property type="evidence" value="ECO:0007669"/>
    <property type="project" value="InterPro"/>
</dbReference>